<proteinExistence type="predicted"/>
<dbReference type="Gene3D" id="1.20.120.450">
    <property type="entry name" value="dinb family like domain"/>
    <property type="match status" value="1"/>
</dbReference>
<dbReference type="EMBL" id="NPCC01000025">
    <property type="protein sequence ID" value="PAE87928.1"/>
    <property type="molecule type" value="Genomic_DNA"/>
</dbReference>
<sequence>MSNYANKQALIDEIMKRATLFMNEFHAIDDLDKDVFVKEVDRTPAQMIAYQLGWINLILSWEQDNKDGKHVITPTENYKWNNLGGLYQRFYDKYAACSLETLIDLFQQDVYKIVQLVESYSDEELFEPGGRQWATSTPANWPIWKWIHINTVAPFKSFRTKIRKWKKMKGLGSK</sequence>
<dbReference type="InterPro" id="IPR034660">
    <property type="entry name" value="DinB/YfiT-like"/>
</dbReference>
<dbReference type="AlphaFoldDB" id="A0A268NWY4"/>
<comment type="caution">
    <text evidence="1">The sequence shown here is derived from an EMBL/GenBank/DDBJ whole genome shotgun (WGS) entry which is preliminary data.</text>
</comment>
<dbReference type="PIRSF" id="PIRSF031551">
    <property type="entry name" value="DUF1706"/>
    <property type="match status" value="1"/>
</dbReference>
<accession>A0A268NWY4</accession>
<organism evidence="1 2">
    <name type="scientific">Shouchella clausii</name>
    <name type="common">Alkalihalobacillus clausii</name>
    <dbReference type="NCBI Taxonomy" id="79880"/>
    <lineage>
        <taxon>Bacteria</taxon>
        <taxon>Bacillati</taxon>
        <taxon>Bacillota</taxon>
        <taxon>Bacilli</taxon>
        <taxon>Bacillales</taxon>
        <taxon>Bacillaceae</taxon>
        <taxon>Shouchella</taxon>
    </lineage>
</organism>
<dbReference type="InterPro" id="IPR012550">
    <property type="entry name" value="DUF1706"/>
</dbReference>
<protein>
    <submittedName>
        <fullName evidence="1">DfsB family protein</fullName>
    </submittedName>
</protein>
<dbReference type="PANTHER" id="PTHR40658">
    <property type="match status" value="1"/>
</dbReference>
<reference evidence="1 2" key="1">
    <citation type="submission" date="2017-07" db="EMBL/GenBank/DDBJ databases">
        <title>Isolation and whole genome analysis of endospore-forming bacteria from heroin.</title>
        <authorList>
            <person name="Kalinowski J."/>
            <person name="Ahrens B."/>
            <person name="Al-Dilaimi A."/>
            <person name="Winkler A."/>
            <person name="Wibberg D."/>
            <person name="Schleenbecker U."/>
            <person name="Ruckert C."/>
            <person name="Wolfel R."/>
            <person name="Grass G."/>
        </authorList>
    </citation>
    <scope>NUCLEOTIDE SEQUENCE [LARGE SCALE GENOMIC DNA]</scope>
    <source>
        <strain evidence="1 2">7539</strain>
    </source>
</reference>
<name>A0A268NWY4_SHOCL</name>
<dbReference type="Pfam" id="PF08020">
    <property type="entry name" value="DUF1706"/>
    <property type="match status" value="1"/>
</dbReference>
<evidence type="ECO:0000313" key="1">
    <source>
        <dbReference type="EMBL" id="PAE87928.1"/>
    </source>
</evidence>
<dbReference type="Proteomes" id="UP000216207">
    <property type="component" value="Unassembled WGS sequence"/>
</dbReference>
<gene>
    <name evidence="1" type="ORF">CHH72_15800</name>
</gene>
<evidence type="ECO:0000313" key="2">
    <source>
        <dbReference type="Proteomes" id="UP000216207"/>
    </source>
</evidence>
<dbReference type="PANTHER" id="PTHR40658:SF3">
    <property type="entry name" value="CLBS_DFSB FAMILY FOUR-HELIX BUNDLE PROTEIN"/>
    <property type="match status" value="1"/>
</dbReference>